<name>A0A919XUU3_9BACL</name>
<sequence>MGVYSRLKKDGATVYSLVNKGTTTWGDWGNNFQQLIGFSADMEDSIEKSIAFVNAHKDDEVTMVGHSKGGAEATANAVANNKNAITFNTALVHLYAYGLSKGDYTATMTHYVVEGEILNYIFTAPSIGKTVYLPQQHKIKWWHASLYITNQRIKNHSMNSVINALEEADYN</sequence>
<organism evidence="1 2">
    <name type="scientific">Paenibacillus antibioticophila</name>
    <dbReference type="NCBI Taxonomy" id="1274374"/>
    <lineage>
        <taxon>Bacteria</taxon>
        <taxon>Bacillati</taxon>
        <taxon>Bacillota</taxon>
        <taxon>Bacilli</taxon>
        <taxon>Bacillales</taxon>
        <taxon>Paenibacillaceae</taxon>
        <taxon>Paenibacillus</taxon>
    </lineage>
</organism>
<evidence type="ECO:0000313" key="2">
    <source>
        <dbReference type="Proteomes" id="UP000681162"/>
    </source>
</evidence>
<dbReference type="AlphaFoldDB" id="A0A919XUU3"/>
<dbReference type="Gene3D" id="3.40.50.1820">
    <property type="entry name" value="alpha/beta hydrolase"/>
    <property type="match status" value="1"/>
</dbReference>
<proteinExistence type="predicted"/>
<evidence type="ECO:0000313" key="1">
    <source>
        <dbReference type="EMBL" id="GIO38033.1"/>
    </source>
</evidence>
<gene>
    <name evidence="1" type="ORF">J41TS12_28940</name>
</gene>
<evidence type="ECO:0008006" key="3">
    <source>
        <dbReference type="Google" id="ProtNLM"/>
    </source>
</evidence>
<protein>
    <recommendedName>
        <fullName evidence="3">DUF2974 domain-containing protein</fullName>
    </recommendedName>
</protein>
<dbReference type="Proteomes" id="UP000681162">
    <property type="component" value="Unassembled WGS sequence"/>
</dbReference>
<accession>A0A919XUU3</accession>
<comment type="caution">
    <text evidence="1">The sequence shown here is derived from an EMBL/GenBank/DDBJ whole genome shotgun (WGS) entry which is preliminary data.</text>
</comment>
<dbReference type="EMBL" id="BORR01000010">
    <property type="protein sequence ID" value="GIO38033.1"/>
    <property type="molecule type" value="Genomic_DNA"/>
</dbReference>
<dbReference type="SUPFAM" id="SSF53474">
    <property type="entry name" value="alpha/beta-Hydrolases"/>
    <property type="match status" value="1"/>
</dbReference>
<dbReference type="InterPro" id="IPR029058">
    <property type="entry name" value="AB_hydrolase_fold"/>
</dbReference>
<dbReference type="Pfam" id="PF26363">
    <property type="entry name" value="Phospholipase-like"/>
    <property type="match status" value="1"/>
</dbReference>
<reference evidence="1 2" key="1">
    <citation type="submission" date="2021-03" db="EMBL/GenBank/DDBJ databases">
        <title>Antimicrobial resistance genes in bacteria isolated from Japanese honey, and their potential for conferring macrolide and lincosamide resistance in the American foulbrood pathogen Paenibacillus larvae.</title>
        <authorList>
            <person name="Okamoto M."/>
            <person name="Kumagai M."/>
            <person name="Kanamori H."/>
            <person name="Takamatsu D."/>
        </authorList>
    </citation>
    <scope>NUCLEOTIDE SEQUENCE [LARGE SCALE GENOMIC DNA]</scope>
    <source>
        <strain evidence="1 2">J41TS12</strain>
    </source>
</reference>
<keyword evidence="2" id="KW-1185">Reference proteome</keyword>